<dbReference type="CDD" id="cd07521">
    <property type="entry name" value="HAD_FCP1-like"/>
    <property type="match status" value="1"/>
</dbReference>
<organism evidence="16 17">
    <name type="scientific">Cinara cedri</name>
    <dbReference type="NCBI Taxonomy" id="506608"/>
    <lineage>
        <taxon>Eukaryota</taxon>
        <taxon>Metazoa</taxon>
        <taxon>Ecdysozoa</taxon>
        <taxon>Arthropoda</taxon>
        <taxon>Hexapoda</taxon>
        <taxon>Insecta</taxon>
        <taxon>Pterygota</taxon>
        <taxon>Neoptera</taxon>
        <taxon>Paraneoptera</taxon>
        <taxon>Hemiptera</taxon>
        <taxon>Sternorrhyncha</taxon>
        <taxon>Aphidomorpha</taxon>
        <taxon>Aphidoidea</taxon>
        <taxon>Aphididae</taxon>
        <taxon>Lachninae</taxon>
        <taxon>Cinara</taxon>
    </lineage>
</organism>
<dbReference type="EMBL" id="CABPRJ010001910">
    <property type="protein sequence ID" value="VVC40942.1"/>
    <property type="molecule type" value="Genomic_DNA"/>
</dbReference>
<keyword evidence="4 14" id="KW-0813">Transport</keyword>
<keyword evidence="12 14" id="KW-0472">Membrane</keyword>
<evidence type="ECO:0000256" key="6">
    <source>
        <dbReference type="ARBA" id="ARBA00022792"/>
    </source>
</evidence>
<dbReference type="FunFam" id="3.40.50.1000:FF:000019">
    <property type="entry name" value="Mitochondrial import inner membrane translocase subunit TIM50"/>
    <property type="match status" value="1"/>
</dbReference>
<dbReference type="PROSITE" id="PS50969">
    <property type="entry name" value="FCP1"/>
    <property type="match status" value="1"/>
</dbReference>
<keyword evidence="6" id="KW-0999">Mitochondrion inner membrane</keyword>
<keyword evidence="10 14" id="KW-0811">Translocation</keyword>
<dbReference type="OrthoDB" id="287041at2759"/>
<keyword evidence="17" id="KW-1185">Reference proteome</keyword>
<evidence type="ECO:0000256" key="2">
    <source>
        <dbReference type="ARBA" id="ARBA00004434"/>
    </source>
</evidence>
<keyword evidence="7 14" id="KW-0653">Protein transport</keyword>
<dbReference type="SMART" id="SM00577">
    <property type="entry name" value="CPDc"/>
    <property type="match status" value="1"/>
</dbReference>
<evidence type="ECO:0000313" key="16">
    <source>
        <dbReference type="EMBL" id="VVC40942.1"/>
    </source>
</evidence>
<evidence type="ECO:0000256" key="3">
    <source>
        <dbReference type="ARBA" id="ARBA00006344"/>
    </source>
</evidence>
<evidence type="ECO:0000256" key="14">
    <source>
        <dbReference type="RuleBase" id="RU365079"/>
    </source>
</evidence>
<dbReference type="AlphaFoldDB" id="A0A5E4N861"/>
<gene>
    <name evidence="16" type="ORF">CINCED_3A023851</name>
</gene>
<comment type="function">
    <text evidence="1 14">Essential component of the TIM23 complex, a complex that mediates the translocation of transit peptide-containing proteins across the mitochondrial inner membrane.</text>
</comment>
<reference evidence="16 17" key="1">
    <citation type="submission" date="2019-08" db="EMBL/GenBank/DDBJ databases">
        <authorList>
            <person name="Alioto T."/>
            <person name="Alioto T."/>
            <person name="Gomez Garrido J."/>
        </authorList>
    </citation>
    <scope>NUCLEOTIDE SEQUENCE [LARGE SCALE GENOMIC DNA]</scope>
</reference>
<dbReference type="SUPFAM" id="SSF56784">
    <property type="entry name" value="HAD-like"/>
    <property type="match status" value="1"/>
</dbReference>
<dbReference type="InterPro" id="IPR004274">
    <property type="entry name" value="FCP1_dom"/>
</dbReference>
<sequence>MNICTCSKRLVYTISSNSNYSQQIFLPYQCKIWTNYSNIPMLRYVSNTSIRVKNVHLKELLKRSLKITSITLGVSILAFGGYSLMFEDNSGNKEFFPIEKKNVPFIIKMYERICFRIEFYHKMFTIPATNSLLPDPISDYYEKPRYTLVFEMTDLLVHPEWSYSTGWRFKKRPNVDYFLERVGKMFEVVVYTAENGYIASAILDKIDPNGWIQYRLSRQCTEIRNGQLVKNMERINRDLAKVIIIDWNSSWTQLQPRNTLIIPRWNGDDNDNSLIDLADFLKVVFENNHITDVREILKDFSQYDDPIKVFRENQRILEKETTIIEDKIEENEKEITWFSWIPRIY</sequence>
<evidence type="ECO:0000256" key="4">
    <source>
        <dbReference type="ARBA" id="ARBA00022448"/>
    </source>
</evidence>
<feature type="domain" description="FCP1 homology" evidence="15">
    <location>
        <begin position="141"/>
        <end position="284"/>
    </location>
</feature>
<protein>
    <recommendedName>
        <fullName evidence="14">Mitochondrial import inner membrane translocase subunit TIM50</fullName>
    </recommendedName>
</protein>
<evidence type="ECO:0000256" key="8">
    <source>
        <dbReference type="ARBA" id="ARBA00022946"/>
    </source>
</evidence>
<comment type="subcellular location">
    <subcellularLocation>
        <location evidence="2 14">Mitochondrion inner membrane</location>
        <topology evidence="2 14">Single-pass membrane protein</topology>
    </subcellularLocation>
</comment>
<dbReference type="GO" id="GO:0005744">
    <property type="term" value="C:TIM23 mitochondrial import inner membrane translocase complex"/>
    <property type="evidence" value="ECO:0007669"/>
    <property type="project" value="UniProtKB-UniRule"/>
</dbReference>
<keyword evidence="9 14" id="KW-1133">Transmembrane helix</keyword>
<dbReference type="Pfam" id="PF03031">
    <property type="entry name" value="NIF"/>
    <property type="match status" value="1"/>
</dbReference>
<dbReference type="PANTHER" id="PTHR12210">
    <property type="entry name" value="DULLARD PROTEIN PHOSPHATASE"/>
    <property type="match status" value="1"/>
</dbReference>
<proteinExistence type="inferred from homology"/>
<keyword evidence="8 14" id="KW-0809">Transit peptide</keyword>
<evidence type="ECO:0000256" key="13">
    <source>
        <dbReference type="ARBA" id="ARBA00061911"/>
    </source>
</evidence>
<name>A0A5E4N861_9HEMI</name>
<evidence type="ECO:0000256" key="1">
    <source>
        <dbReference type="ARBA" id="ARBA00002959"/>
    </source>
</evidence>
<evidence type="ECO:0000313" key="17">
    <source>
        <dbReference type="Proteomes" id="UP000325440"/>
    </source>
</evidence>
<dbReference type="GO" id="GO:0015031">
    <property type="term" value="P:protein transport"/>
    <property type="evidence" value="ECO:0007669"/>
    <property type="project" value="UniProtKB-KW"/>
</dbReference>
<evidence type="ECO:0000259" key="15">
    <source>
        <dbReference type="PROSITE" id="PS50969"/>
    </source>
</evidence>
<evidence type="ECO:0000256" key="10">
    <source>
        <dbReference type="ARBA" id="ARBA00023010"/>
    </source>
</evidence>
<keyword evidence="11 14" id="KW-0496">Mitochondrion</keyword>
<keyword evidence="5 14" id="KW-0812">Transmembrane</keyword>
<comment type="subunit">
    <text evidence="13">Component of the TIM23 complex at least composed of Tim23, Tim17 (Tim17a1, Tim17a2 or Tim17b1) and a Tim50.</text>
</comment>
<dbReference type="InterPro" id="IPR023214">
    <property type="entry name" value="HAD_sf"/>
</dbReference>
<evidence type="ECO:0000256" key="12">
    <source>
        <dbReference type="ARBA" id="ARBA00023136"/>
    </source>
</evidence>
<evidence type="ECO:0000256" key="7">
    <source>
        <dbReference type="ARBA" id="ARBA00022927"/>
    </source>
</evidence>
<evidence type="ECO:0000256" key="5">
    <source>
        <dbReference type="ARBA" id="ARBA00022692"/>
    </source>
</evidence>
<evidence type="ECO:0000256" key="11">
    <source>
        <dbReference type="ARBA" id="ARBA00023128"/>
    </source>
</evidence>
<dbReference type="InterPro" id="IPR050365">
    <property type="entry name" value="TIM50"/>
</dbReference>
<dbReference type="InterPro" id="IPR036412">
    <property type="entry name" value="HAD-like_sf"/>
</dbReference>
<dbReference type="Proteomes" id="UP000325440">
    <property type="component" value="Unassembled WGS sequence"/>
</dbReference>
<dbReference type="Gene3D" id="3.40.50.1000">
    <property type="entry name" value="HAD superfamily/HAD-like"/>
    <property type="match status" value="1"/>
</dbReference>
<accession>A0A5E4N861</accession>
<evidence type="ECO:0000256" key="9">
    <source>
        <dbReference type="ARBA" id="ARBA00022989"/>
    </source>
</evidence>
<comment type="similarity">
    <text evidence="3 14">Belongs to the TIM50 family.</text>
</comment>
<feature type="transmembrane region" description="Helical" evidence="14">
    <location>
        <begin position="67"/>
        <end position="86"/>
    </location>
</feature>